<accession>A0A6A5F249</accession>
<protein>
    <submittedName>
        <fullName evidence="1">Uncharacterized protein</fullName>
    </submittedName>
</protein>
<reference evidence="1 2" key="1">
    <citation type="submission" date="2019-06" db="EMBL/GenBank/DDBJ databases">
        <title>A chromosome-scale genome assembly of the European perch, Perca fluviatilis.</title>
        <authorList>
            <person name="Roques C."/>
            <person name="Zahm M."/>
            <person name="Cabau C."/>
            <person name="Klopp C."/>
            <person name="Bouchez O."/>
            <person name="Donnadieu C."/>
            <person name="Kuhl H."/>
            <person name="Gislard M."/>
            <person name="Guendouz S."/>
            <person name="Journot L."/>
            <person name="Haffray P."/>
            <person name="Bestin A."/>
            <person name="Morvezen R."/>
            <person name="Feron R."/>
            <person name="Wen M."/>
            <person name="Jouanno E."/>
            <person name="Herpin A."/>
            <person name="Schartl M."/>
            <person name="Postlethwait J."/>
            <person name="Schaerlinger B."/>
            <person name="Chardard D."/>
            <person name="Lecocq T."/>
            <person name="Poncet C."/>
            <person name="Jaffrelo L."/>
            <person name="Lampietro C."/>
            <person name="Guiguen Y."/>
        </authorList>
    </citation>
    <scope>NUCLEOTIDE SEQUENCE [LARGE SCALE GENOMIC DNA]</scope>
    <source>
        <tissue evidence="1">Blood</tissue>
    </source>
</reference>
<dbReference type="AlphaFoldDB" id="A0A6A5F249"/>
<dbReference type="PROSITE" id="PS51257">
    <property type="entry name" value="PROKAR_LIPOPROTEIN"/>
    <property type="match status" value="1"/>
</dbReference>
<evidence type="ECO:0000313" key="2">
    <source>
        <dbReference type="Proteomes" id="UP000465112"/>
    </source>
</evidence>
<sequence>MINTKNSVPVGSSISLHTVSSCGEIDFRERRSDFLTVGQKKLKGNVDHKNQITFQTTFKTFQRQRL</sequence>
<dbReference type="EMBL" id="VHII01000010">
    <property type="protein sequence ID" value="KAF1384839.1"/>
    <property type="molecule type" value="Genomic_DNA"/>
</dbReference>
<keyword evidence="2" id="KW-1185">Reference proteome</keyword>
<evidence type="ECO:0000313" key="1">
    <source>
        <dbReference type="EMBL" id="KAF1384839.1"/>
    </source>
</evidence>
<organism evidence="1 2">
    <name type="scientific">Perca fluviatilis</name>
    <name type="common">European perch</name>
    <dbReference type="NCBI Taxonomy" id="8168"/>
    <lineage>
        <taxon>Eukaryota</taxon>
        <taxon>Metazoa</taxon>
        <taxon>Chordata</taxon>
        <taxon>Craniata</taxon>
        <taxon>Vertebrata</taxon>
        <taxon>Euteleostomi</taxon>
        <taxon>Actinopterygii</taxon>
        <taxon>Neopterygii</taxon>
        <taxon>Teleostei</taxon>
        <taxon>Neoteleostei</taxon>
        <taxon>Acanthomorphata</taxon>
        <taxon>Eupercaria</taxon>
        <taxon>Perciformes</taxon>
        <taxon>Percoidei</taxon>
        <taxon>Percidae</taxon>
        <taxon>Percinae</taxon>
        <taxon>Perca</taxon>
    </lineage>
</organism>
<comment type="caution">
    <text evidence="1">The sequence shown here is derived from an EMBL/GenBank/DDBJ whole genome shotgun (WGS) entry which is preliminary data.</text>
</comment>
<name>A0A6A5F249_PERFL</name>
<gene>
    <name evidence="1" type="ORF">PFLUV_G00124350</name>
</gene>
<proteinExistence type="predicted"/>
<dbReference type="Proteomes" id="UP000465112">
    <property type="component" value="Chromosome 10"/>
</dbReference>